<gene>
    <name evidence="6" type="ORF">BYL167_LOCUS18621</name>
    <name evidence="1" type="ORF">CJN711_LOCUS3122</name>
    <name evidence="5" type="ORF">GIL414_LOCUS4827</name>
    <name evidence="2" type="ORF">KQP761_LOCUS36979</name>
    <name evidence="3" type="ORF">MBJ925_LOCUS17822</name>
    <name evidence="4" type="ORF">SMN809_LOCUS4364</name>
</gene>
<reference evidence="2" key="1">
    <citation type="submission" date="2021-02" db="EMBL/GenBank/DDBJ databases">
        <authorList>
            <person name="Nowell W R."/>
        </authorList>
    </citation>
    <scope>NUCLEOTIDE SEQUENCE</scope>
</reference>
<dbReference type="EMBL" id="CAJOBI010000998">
    <property type="protein sequence ID" value="CAF3857483.1"/>
    <property type="molecule type" value="Genomic_DNA"/>
</dbReference>
<evidence type="ECO:0000313" key="6">
    <source>
        <dbReference type="EMBL" id="CAF4091408.1"/>
    </source>
</evidence>
<dbReference type="EMBL" id="CAJNOV010000304">
    <property type="protein sequence ID" value="CAF1017109.1"/>
    <property type="molecule type" value="Genomic_DNA"/>
</dbReference>
<dbReference type="Proteomes" id="UP000681967">
    <property type="component" value="Unassembled WGS sequence"/>
</dbReference>
<dbReference type="OrthoDB" id="10023867at2759"/>
<evidence type="ECO:0000313" key="3">
    <source>
        <dbReference type="EMBL" id="CAF2077121.1"/>
    </source>
</evidence>
<dbReference type="Proteomes" id="UP000663824">
    <property type="component" value="Unassembled WGS sequence"/>
</dbReference>
<dbReference type="SUPFAM" id="SSF48403">
    <property type="entry name" value="Ankyrin repeat"/>
    <property type="match status" value="1"/>
</dbReference>
<organism evidence="2 7">
    <name type="scientific">Rotaria magnacalcarata</name>
    <dbReference type="NCBI Taxonomy" id="392030"/>
    <lineage>
        <taxon>Eukaryota</taxon>
        <taxon>Metazoa</taxon>
        <taxon>Spiralia</taxon>
        <taxon>Gnathifera</taxon>
        <taxon>Rotifera</taxon>
        <taxon>Eurotatoria</taxon>
        <taxon>Bdelloidea</taxon>
        <taxon>Philodinida</taxon>
        <taxon>Philodinidae</taxon>
        <taxon>Rotaria</taxon>
    </lineage>
</organism>
<dbReference type="Proteomes" id="UP000663834">
    <property type="component" value="Unassembled WGS sequence"/>
</dbReference>
<sequence length="358" mass="41970">MDDANDYDKSAYEAPDDATLYVECIRLVEGGNIKRFENVVTKIDVIRYELSDEVSKPLLFYAIEHNDVAFVKTLLDMEIPSDKKYSIMIASADSPEGQLVKKTLTAYEYAYELQYDNLADLIQRQTKLPPYEQRFFRILKLNDNRRCETFLRRLNNQKRENDFAKRGLFYAAQLGSVRLLDHFLTRWKIDINTQLEQENGYSTTAVLTSIKYNQNEAAKFLLFRHADPSIKGQYDNALVTALHYQSKNDLLRLLLDKNVDLTVRHPDYKKLSLREYCVLTNRVKAKAEIDAYIIRLIGNGNYQRLKWLVDHGYTFINVNITQKRTGKQLAKERYYENIVKLIDFVESTQMKAKIKMNY</sequence>
<evidence type="ECO:0000313" key="1">
    <source>
        <dbReference type="EMBL" id="CAF1017109.1"/>
    </source>
</evidence>
<dbReference type="InterPro" id="IPR036770">
    <property type="entry name" value="Ankyrin_rpt-contain_sf"/>
</dbReference>
<accession>A0A816H505</accession>
<dbReference type="AlphaFoldDB" id="A0A816H505"/>
<dbReference type="Gene3D" id="1.25.40.20">
    <property type="entry name" value="Ankyrin repeat-containing domain"/>
    <property type="match status" value="1"/>
</dbReference>
<dbReference type="EMBL" id="CAJOBH010007683">
    <property type="protein sequence ID" value="CAF4091408.1"/>
    <property type="molecule type" value="Genomic_DNA"/>
</dbReference>
<evidence type="ECO:0000313" key="5">
    <source>
        <dbReference type="EMBL" id="CAF3867299.1"/>
    </source>
</evidence>
<proteinExistence type="predicted"/>
<evidence type="ECO:0000313" key="2">
    <source>
        <dbReference type="EMBL" id="CAF1682113.1"/>
    </source>
</evidence>
<evidence type="ECO:0000313" key="4">
    <source>
        <dbReference type="EMBL" id="CAF3857483.1"/>
    </source>
</evidence>
<dbReference type="Proteomes" id="UP000681720">
    <property type="component" value="Unassembled WGS sequence"/>
</dbReference>
<name>A0A816H505_9BILA</name>
<dbReference type="EMBL" id="CAJOBJ010001207">
    <property type="protein sequence ID" value="CAF3867299.1"/>
    <property type="molecule type" value="Genomic_DNA"/>
</dbReference>
<dbReference type="Proteomes" id="UP000676336">
    <property type="component" value="Unassembled WGS sequence"/>
</dbReference>
<dbReference type="EMBL" id="CAJNRE010008865">
    <property type="protein sequence ID" value="CAF2077121.1"/>
    <property type="molecule type" value="Genomic_DNA"/>
</dbReference>
<dbReference type="Proteomes" id="UP000663855">
    <property type="component" value="Unassembled WGS sequence"/>
</dbReference>
<dbReference type="EMBL" id="CAJNOW010020970">
    <property type="protein sequence ID" value="CAF1682113.1"/>
    <property type="molecule type" value="Genomic_DNA"/>
</dbReference>
<comment type="caution">
    <text evidence="2">The sequence shown here is derived from an EMBL/GenBank/DDBJ whole genome shotgun (WGS) entry which is preliminary data.</text>
</comment>
<protein>
    <submittedName>
        <fullName evidence="2">Uncharacterized protein</fullName>
    </submittedName>
</protein>
<evidence type="ECO:0000313" key="7">
    <source>
        <dbReference type="Proteomes" id="UP000663834"/>
    </source>
</evidence>